<dbReference type="GO" id="GO:0022857">
    <property type="term" value="F:transmembrane transporter activity"/>
    <property type="evidence" value="ECO:0007669"/>
    <property type="project" value="InterPro"/>
</dbReference>
<dbReference type="Pfam" id="PF07690">
    <property type="entry name" value="MFS_1"/>
    <property type="match status" value="1"/>
</dbReference>
<feature type="transmembrane region" description="Helical" evidence="5">
    <location>
        <begin position="174"/>
        <end position="193"/>
    </location>
</feature>
<name>A0A2J6QDW7_9HELO</name>
<accession>A0A2J6QDW7</accession>
<feature type="transmembrane region" description="Helical" evidence="5">
    <location>
        <begin position="443"/>
        <end position="462"/>
    </location>
</feature>
<evidence type="ECO:0000256" key="3">
    <source>
        <dbReference type="ARBA" id="ARBA00022989"/>
    </source>
</evidence>
<feature type="transmembrane region" description="Helical" evidence="5">
    <location>
        <begin position="150"/>
        <end position="168"/>
    </location>
</feature>
<sequence length="519" mass="57866">MPTNSKLPPAAIHACVGFVLEDHHLPKVPGTVILEEDVAHSETVTGELKHGRGKNAHIFLTPQPSEDPNDPLNWSQARKMTIMLITGMGTILYGSCFGPLLNASLVVIAIDLNVTITDITLLSGYQILVVGCTAPFNYNQLLAARIIQGLSVSTYESLLLVVIGDLFFVHERGIYFSIVSFLLAAVSNLASVVCGPITTNLGWKYLFHIFVTISVVQTIFQIFFVPETTYRRDHKYEIDELTTDNFEELAAAEHQHEKTLEASQLENAISRQTPGIPAKKTFWQNMKLFDRTYSDENLLALIIAPFAICMNAAVCYVIVVQGWFVGLYVTIAFVLAQIFAYPPYNLNPQNIGYLSLGPFIDPVIMYMTRKNNGAYEPEYRLLISVLGVASGAGLFGYGYVTQNSGSPYAAATLHGVIIFGVMTAIVATSTYALDAYRDMNNEIFIMGMLFKNFLLYGITYFINNWLAQTGPQHVFNVFGATGFRVMVGLPVMYVFGKKYRSFWHRHNLLEKFHIRTHAD</sequence>
<evidence type="ECO:0000256" key="4">
    <source>
        <dbReference type="ARBA" id="ARBA00023136"/>
    </source>
</evidence>
<organism evidence="6 7">
    <name type="scientific">Hyaloscypha hepaticicola</name>
    <dbReference type="NCBI Taxonomy" id="2082293"/>
    <lineage>
        <taxon>Eukaryota</taxon>
        <taxon>Fungi</taxon>
        <taxon>Dikarya</taxon>
        <taxon>Ascomycota</taxon>
        <taxon>Pezizomycotina</taxon>
        <taxon>Leotiomycetes</taxon>
        <taxon>Helotiales</taxon>
        <taxon>Hyaloscyphaceae</taxon>
        <taxon>Hyaloscypha</taxon>
    </lineage>
</organism>
<dbReference type="InterPro" id="IPR036259">
    <property type="entry name" value="MFS_trans_sf"/>
</dbReference>
<protein>
    <submittedName>
        <fullName evidence="6">Serine/threonine kinase 16</fullName>
    </submittedName>
</protein>
<dbReference type="PANTHER" id="PTHR23502:SF29">
    <property type="entry name" value="TRANSPORTER, PUTATIVE (AFU_ORTHOLOGUE AFUA_6G06680)-RELATED"/>
    <property type="match status" value="1"/>
</dbReference>
<dbReference type="SUPFAM" id="SSF103473">
    <property type="entry name" value="MFS general substrate transporter"/>
    <property type="match status" value="1"/>
</dbReference>
<dbReference type="Gene3D" id="1.20.1250.20">
    <property type="entry name" value="MFS general substrate transporter like domains"/>
    <property type="match status" value="1"/>
</dbReference>
<feature type="transmembrane region" description="Helical" evidence="5">
    <location>
        <begin position="474"/>
        <end position="495"/>
    </location>
</feature>
<dbReference type="STRING" id="1745343.A0A2J6QDW7"/>
<evidence type="ECO:0000313" key="7">
    <source>
        <dbReference type="Proteomes" id="UP000235672"/>
    </source>
</evidence>
<keyword evidence="2 5" id="KW-0812">Transmembrane</keyword>
<feature type="transmembrane region" description="Helical" evidence="5">
    <location>
        <begin position="298"/>
        <end position="318"/>
    </location>
</feature>
<feature type="transmembrane region" description="Helical" evidence="5">
    <location>
        <begin position="205"/>
        <end position="224"/>
    </location>
</feature>
<dbReference type="InterPro" id="IPR011701">
    <property type="entry name" value="MFS"/>
</dbReference>
<feature type="transmembrane region" description="Helical" evidence="5">
    <location>
        <begin position="350"/>
        <end position="367"/>
    </location>
</feature>
<evidence type="ECO:0000313" key="6">
    <source>
        <dbReference type="EMBL" id="PMD24462.1"/>
    </source>
</evidence>
<keyword evidence="7" id="KW-1185">Reference proteome</keyword>
<proteinExistence type="predicted"/>
<evidence type="ECO:0000256" key="1">
    <source>
        <dbReference type="ARBA" id="ARBA00004141"/>
    </source>
</evidence>
<dbReference type="GO" id="GO:0016301">
    <property type="term" value="F:kinase activity"/>
    <property type="evidence" value="ECO:0007669"/>
    <property type="project" value="UniProtKB-KW"/>
</dbReference>
<gene>
    <name evidence="6" type="ORF">NA56DRAFT_669026</name>
</gene>
<reference evidence="6 7" key="1">
    <citation type="submission" date="2016-05" db="EMBL/GenBank/DDBJ databases">
        <title>A degradative enzymes factory behind the ericoid mycorrhizal symbiosis.</title>
        <authorList>
            <consortium name="DOE Joint Genome Institute"/>
            <person name="Martino E."/>
            <person name="Morin E."/>
            <person name="Grelet G."/>
            <person name="Kuo A."/>
            <person name="Kohler A."/>
            <person name="Daghino S."/>
            <person name="Barry K."/>
            <person name="Choi C."/>
            <person name="Cichocki N."/>
            <person name="Clum A."/>
            <person name="Copeland A."/>
            <person name="Hainaut M."/>
            <person name="Haridas S."/>
            <person name="Labutti K."/>
            <person name="Lindquist E."/>
            <person name="Lipzen A."/>
            <person name="Khouja H.-R."/>
            <person name="Murat C."/>
            <person name="Ohm R."/>
            <person name="Olson A."/>
            <person name="Spatafora J."/>
            <person name="Veneault-Fourrey C."/>
            <person name="Henrissat B."/>
            <person name="Grigoriev I."/>
            <person name="Martin F."/>
            <person name="Perotto S."/>
        </authorList>
    </citation>
    <scope>NUCLEOTIDE SEQUENCE [LARGE SCALE GENOMIC DNA]</scope>
    <source>
        <strain evidence="6 7">UAMH 7357</strain>
    </source>
</reference>
<dbReference type="AlphaFoldDB" id="A0A2J6QDW7"/>
<dbReference type="OrthoDB" id="2585655at2759"/>
<dbReference type="Proteomes" id="UP000235672">
    <property type="component" value="Unassembled WGS sequence"/>
</dbReference>
<feature type="transmembrane region" description="Helical" evidence="5">
    <location>
        <begin position="325"/>
        <end position="344"/>
    </location>
</feature>
<feature type="transmembrane region" description="Helical" evidence="5">
    <location>
        <begin position="116"/>
        <end position="138"/>
    </location>
</feature>
<keyword evidence="4 5" id="KW-0472">Membrane</keyword>
<feature type="transmembrane region" description="Helical" evidence="5">
    <location>
        <begin position="412"/>
        <end position="431"/>
    </location>
</feature>
<dbReference type="GO" id="GO:0005886">
    <property type="term" value="C:plasma membrane"/>
    <property type="evidence" value="ECO:0007669"/>
    <property type="project" value="TreeGrafter"/>
</dbReference>
<keyword evidence="6" id="KW-0808">Transferase</keyword>
<comment type="subcellular location">
    <subcellularLocation>
        <location evidence="1">Membrane</location>
        <topology evidence="1">Multi-pass membrane protein</topology>
    </subcellularLocation>
</comment>
<feature type="transmembrane region" description="Helical" evidence="5">
    <location>
        <begin position="379"/>
        <end position="400"/>
    </location>
</feature>
<keyword evidence="6" id="KW-0418">Kinase</keyword>
<dbReference type="PANTHER" id="PTHR23502">
    <property type="entry name" value="MAJOR FACILITATOR SUPERFAMILY"/>
    <property type="match status" value="1"/>
</dbReference>
<evidence type="ECO:0000256" key="5">
    <source>
        <dbReference type="SAM" id="Phobius"/>
    </source>
</evidence>
<feature type="transmembrane region" description="Helical" evidence="5">
    <location>
        <begin position="82"/>
        <end position="110"/>
    </location>
</feature>
<keyword evidence="3 5" id="KW-1133">Transmembrane helix</keyword>
<evidence type="ECO:0000256" key="2">
    <source>
        <dbReference type="ARBA" id="ARBA00022692"/>
    </source>
</evidence>
<dbReference type="EMBL" id="KZ613472">
    <property type="protein sequence ID" value="PMD24462.1"/>
    <property type="molecule type" value="Genomic_DNA"/>
</dbReference>